<dbReference type="Proteomes" id="UP001307705">
    <property type="component" value="Unassembled WGS sequence"/>
</dbReference>
<dbReference type="EMBL" id="BTPE01000005">
    <property type="protein sequence ID" value="GMQ33418.1"/>
    <property type="molecule type" value="Genomic_DNA"/>
</dbReference>
<name>A0ABQ6PZP2_9BACT</name>
<evidence type="ECO:0008006" key="3">
    <source>
        <dbReference type="Google" id="ProtNLM"/>
    </source>
</evidence>
<keyword evidence="2" id="KW-1185">Reference proteome</keyword>
<proteinExistence type="predicted"/>
<evidence type="ECO:0000313" key="1">
    <source>
        <dbReference type="EMBL" id="GMQ33418.1"/>
    </source>
</evidence>
<evidence type="ECO:0000313" key="2">
    <source>
        <dbReference type="Proteomes" id="UP001307705"/>
    </source>
</evidence>
<dbReference type="RefSeq" id="WP_338228206.1">
    <property type="nucleotide sequence ID" value="NZ_BTPE01000005.1"/>
</dbReference>
<sequence length="53" mass="6103">MEKLTNDQMENLVGGDNTFCEHAYILLYGGRFQGTNEQYLLLWDNYVANCPQA</sequence>
<protein>
    <recommendedName>
        <fullName evidence="3">Bacteriocin-type signal sequence-containing protein</fullName>
    </recommendedName>
</protein>
<gene>
    <name evidence="1" type="ORF">Ataiwa_16900</name>
</gene>
<accession>A0ABQ6PZP2</accession>
<reference evidence="1 2" key="1">
    <citation type="submission" date="2023-08" db="EMBL/GenBank/DDBJ databases">
        <title>Draft genome sequence of Algoriphagus taiwanensis.</title>
        <authorList>
            <person name="Takatani N."/>
            <person name="Hosokawa M."/>
            <person name="Sawabe T."/>
        </authorList>
    </citation>
    <scope>NUCLEOTIDE SEQUENCE [LARGE SCALE GENOMIC DNA]</scope>
    <source>
        <strain evidence="1 2">JCM 19755</strain>
    </source>
</reference>
<comment type="caution">
    <text evidence="1">The sequence shown here is derived from an EMBL/GenBank/DDBJ whole genome shotgun (WGS) entry which is preliminary data.</text>
</comment>
<organism evidence="1 2">
    <name type="scientific">Algoriphagus taiwanensis</name>
    <dbReference type="NCBI Taxonomy" id="1445656"/>
    <lineage>
        <taxon>Bacteria</taxon>
        <taxon>Pseudomonadati</taxon>
        <taxon>Bacteroidota</taxon>
        <taxon>Cytophagia</taxon>
        <taxon>Cytophagales</taxon>
        <taxon>Cyclobacteriaceae</taxon>
        <taxon>Algoriphagus</taxon>
    </lineage>
</organism>